<accession>R7UR85</accession>
<evidence type="ECO:0000256" key="3">
    <source>
        <dbReference type="ARBA" id="ARBA00022490"/>
    </source>
</evidence>
<evidence type="ECO:0000256" key="1">
    <source>
        <dbReference type="ARBA" id="ARBA00004496"/>
    </source>
</evidence>
<dbReference type="EMBL" id="AMQN01006671">
    <property type="status" value="NOT_ANNOTATED_CDS"/>
    <property type="molecule type" value="Genomic_DNA"/>
</dbReference>
<dbReference type="AlphaFoldDB" id="R7UR85"/>
<evidence type="ECO:0000313" key="11">
    <source>
        <dbReference type="Proteomes" id="UP000014760"/>
    </source>
</evidence>
<proteinExistence type="inferred from homology"/>
<dbReference type="STRING" id="283909.R7UR85"/>
<dbReference type="Proteomes" id="UP000014760">
    <property type="component" value="Unassembled WGS sequence"/>
</dbReference>
<name>R7UR85_CAPTE</name>
<dbReference type="HOGENOM" id="CLU_032612_2_1_1"/>
<evidence type="ECO:0000313" key="10">
    <source>
        <dbReference type="EnsemblMetazoa" id="CapteP191128"/>
    </source>
</evidence>
<dbReference type="InterPro" id="IPR027684">
    <property type="entry name" value="TBCC"/>
</dbReference>
<reference evidence="9 11" key="2">
    <citation type="journal article" date="2013" name="Nature">
        <title>Insights into bilaterian evolution from three spiralian genomes.</title>
        <authorList>
            <person name="Simakov O."/>
            <person name="Marletaz F."/>
            <person name="Cho S.J."/>
            <person name="Edsinger-Gonzales E."/>
            <person name="Havlak P."/>
            <person name="Hellsten U."/>
            <person name="Kuo D.H."/>
            <person name="Larsson T."/>
            <person name="Lv J."/>
            <person name="Arendt D."/>
            <person name="Savage R."/>
            <person name="Osoegawa K."/>
            <person name="de Jong P."/>
            <person name="Grimwood J."/>
            <person name="Chapman J.A."/>
            <person name="Shapiro H."/>
            <person name="Aerts A."/>
            <person name="Otillar R.P."/>
            <person name="Terry A.Y."/>
            <person name="Boore J.L."/>
            <person name="Grigoriev I.V."/>
            <person name="Lindberg D.R."/>
            <person name="Seaver E.C."/>
            <person name="Weisblat D.A."/>
            <person name="Putnam N.H."/>
            <person name="Rokhsar D.S."/>
        </authorList>
    </citation>
    <scope>NUCLEOTIDE SEQUENCE</scope>
    <source>
        <strain evidence="9 11">I ESC-2004</strain>
    </source>
</reference>
<sequence>MSTDLAKKQEAIANRLQKKAEESQKKRDDRENSSVLLEQTDFFHSSFTKARKEIESTLATSDEIPKSKLTDHFDAMTISLQKMKKFVTDSSAFLVSYDVEKAQQALMDIFYAVHLKREELIPKKKFAFKSKKKATSEKPVPQTQSVQATKPKVEVDMTDCRFTEQSGRKLYKDSQELQSKDVALSKLTDCDVLLDGSPSAIHISLLRNCRIFSGPVSSSIFVDDCVDCTFVLACQQLRIHSSTKSNFYIHVTSKAIIEDCQDVLFAPFNLQLPLMSDHYAISGLNKDINNWDAVDDFNWLASDSPSPNWAVIPEGERVPSWDISDFA</sequence>
<dbReference type="OrthoDB" id="194775at2759"/>
<dbReference type="InterPro" id="IPR016098">
    <property type="entry name" value="CAP/MinC_C"/>
</dbReference>
<dbReference type="PANTHER" id="PTHR15139">
    <property type="entry name" value="TUBULIN FOLDING COFACTOR C"/>
    <property type="match status" value="1"/>
</dbReference>
<dbReference type="GO" id="GO:0005737">
    <property type="term" value="C:cytoplasm"/>
    <property type="evidence" value="ECO:0007669"/>
    <property type="project" value="UniProtKB-SubCell"/>
</dbReference>
<dbReference type="InterPro" id="IPR006599">
    <property type="entry name" value="CARP_motif"/>
</dbReference>
<evidence type="ECO:0000259" key="8">
    <source>
        <dbReference type="PROSITE" id="PS51329"/>
    </source>
</evidence>
<dbReference type="GO" id="GO:0007023">
    <property type="term" value="P:post-chaperonin tubulin folding pathway"/>
    <property type="evidence" value="ECO:0007669"/>
    <property type="project" value="InterPro"/>
</dbReference>
<evidence type="ECO:0000256" key="4">
    <source>
        <dbReference type="ARBA" id="ARBA00022990"/>
    </source>
</evidence>
<dbReference type="EMBL" id="KB298910">
    <property type="protein sequence ID" value="ELU08613.1"/>
    <property type="molecule type" value="Genomic_DNA"/>
</dbReference>
<comment type="subunit">
    <text evidence="6">Supercomplex made of cofactors A to E. Cofactors A and D function by capturing and stabilizing tubulin in a quasi-native conformation. Cofactor E binds to the cofactor D-tubulin complex; interaction with cofactor C then causes the release of tubulin polypeptides that are committed to the native state.</text>
</comment>
<keyword evidence="3" id="KW-0963">Cytoplasm</keyword>
<dbReference type="InterPro" id="IPR038397">
    <property type="entry name" value="TBCC_N_sf"/>
</dbReference>
<dbReference type="GO" id="GO:0015631">
    <property type="term" value="F:tubulin binding"/>
    <property type="evidence" value="ECO:0007669"/>
    <property type="project" value="InterPro"/>
</dbReference>
<reference evidence="10" key="3">
    <citation type="submission" date="2015-06" db="UniProtKB">
        <authorList>
            <consortium name="EnsemblMetazoa"/>
        </authorList>
    </citation>
    <scope>IDENTIFICATION</scope>
</reference>
<keyword evidence="4" id="KW-0007">Acetylation</keyword>
<dbReference type="InterPro" id="IPR017901">
    <property type="entry name" value="C-CAP_CF_C-like"/>
</dbReference>
<evidence type="ECO:0000256" key="2">
    <source>
        <dbReference type="ARBA" id="ARBA00008848"/>
    </source>
</evidence>
<dbReference type="InterPro" id="IPR031925">
    <property type="entry name" value="TBCC_N"/>
</dbReference>
<dbReference type="PANTHER" id="PTHR15139:SF0">
    <property type="entry name" value="TUBULIN-SPECIFIC CHAPERONE C"/>
    <property type="match status" value="1"/>
</dbReference>
<feature type="coiled-coil region" evidence="7">
    <location>
        <begin position="6"/>
        <end position="33"/>
    </location>
</feature>
<organism evidence="9">
    <name type="scientific">Capitella teleta</name>
    <name type="common">Polychaete worm</name>
    <dbReference type="NCBI Taxonomy" id="283909"/>
    <lineage>
        <taxon>Eukaryota</taxon>
        <taxon>Metazoa</taxon>
        <taxon>Spiralia</taxon>
        <taxon>Lophotrochozoa</taxon>
        <taxon>Annelida</taxon>
        <taxon>Polychaeta</taxon>
        <taxon>Sedentaria</taxon>
        <taxon>Scolecida</taxon>
        <taxon>Capitellidae</taxon>
        <taxon>Capitella</taxon>
    </lineage>
</organism>
<comment type="similarity">
    <text evidence="2">Belongs to the TBCC family.</text>
</comment>
<keyword evidence="7" id="KW-0175">Coiled coil</keyword>
<dbReference type="GO" id="GO:0007021">
    <property type="term" value="P:tubulin complex assembly"/>
    <property type="evidence" value="ECO:0007669"/>
    <property type="project" value="TreeGrafter"/>
</dbReference>
<keyword evidence="11" id="KW-1185">Reference proteome</keyword>
<gene>
    <name evidence="9" type="ORF">CAPTEDRAFT_191128</name>
</gene>
<protein>
    <recommendedName>
        <fullName evidence="8">C-CAP/cofactor C-like domain-containing protein</fullName>
    </recommendedName>
</protein>
<comment type="subcellular location">
    <subcellularLocation>
        <location evidence="1">Cytoplasm</location>
    </subcellularLocation>
</comment>
<dbReference type="InterPro" id="IPR012945">
    <property type="entry name" value="Tubulin-bd_cofactor_C_dom"/>
</dbReference>
<dbReference type="PROSITE" id="PS51329">
    <property type="entry name" value="C_CAP_COFACTOR_C"/>
    <property type="match status" value="1"/>
</dbReference>
<dbReference type="Gene3D" id="2.160.20.70">
    <property type="match status" value="1"/>
</dbReference>
<dbReference type="Pfam" id="PF16752">
    <property type="entry name" value="TBCC_N"/>
    <property type="match status" value="1"/>
</dbReference>
<dbReference type="FunCoup" id="R7UR85">
    <property type="interactions" value="1133"/>
</dbReference>
<dbReference type="EnsemblMetazoa" id="CapteT191128">
    <property type="protein sequence ID" value="CapteP191128"/>
    <property type="gene ID" value="CapteG191128"/>
</dbReference>
<keyword evidence="5" id="KW-0143">Chaperone</keyword>
<feature type="domain" description="C-CAP/cofactor C-like" evidence="8">
    <location>
        <begin position="139"/>
        <end position="299"/>
    </location>
</feature>
<dbReference type="Gene3D" id="1.20.58.1250">
    <property type="entry name" value="Tubulin Binding Cofactor C, N-terminal domain"/>
    <property type="match status" value="1"/>
</dbReference>
<evidence type="ECO:0000313" key="9">
    <source>
        <dbReference type="EMBL" id="ELU08613.1"/>
    </source>
</evidence>
<reference evidence="11" key="1">
    <citation type="submission" date="2012-12" db="EMBL/GenBank/DDBJ databases">
        <authorList>
            <person name="Hellsten U."/>
            <person name="Grimwood J."/>
            <person name="Chapman J.A."/>
            <person name="Shapiro H."/>
            <person name="Aerts A."/>
            <person name="Otillar R.P."/>
            <person name="Terry A.Y."/>
            <person name="Boore J.L."/>
            <person name="Simakov O."/>
            <person name="Marletaz F."/>
            <person name="Cho S.-J."/>
            <person name="Edsinger-Gonzales E."/>
            <person name="Havlak P."/>
            <person name="Kuo D.-H."/>
            <person name="Larsson T."/>
            <person name="Lv J."/>
            <person name="Arendt D."/>
            <person name="Savage R."/>
            <person name="Osoegawa K."/>
            <person name="de Jong P."/>
            <person name="Lindberg D.R."/>
            <person name="Seaver E.C."/>
            <person name="Weisblat D.A."/>
            <person name="Putnam N.H."/>
            <person name="Grigoriev I.V."/>
            <person name="Rokhsar D.S."/>
        </authorList>
    </citation>
    <scope>NUCLEOTIDE SEQUENCE</scope>
    <source>
        <strain evidence="11">I ESC-2004</strain>
    </source>
</reference>
<evidence type="ECO:0000256" key="7">
    <source>
        <dbReference type="SAM" id="Coils"/>
    </source>
</evidence>
<dbReference type="Pfam" id="PF07986">
    <property type="entry name" value="TBCC"/>
    <property type="match status" value="1"/>
</dbReference>
<evidence type="ECO:0000256" key="6">
    <source>
        <dbReference type="ARBA" id="ARBA00026055"/>
    </source>
</evidence>
<evidence type="ECO:0000256" key="5">
    <source>
        <dbReference type="ARBA" id="ARBA00023186"/>
    </source>
</evidence>
<dbReference type="SMART" id="SM00673">
    <property type="entry name" value="CARP"/>
    <property type="match status" value="2"/>
</dbReference>
<dbReference type="OMA" id="YFQHEIT"/>